<dbReference type="PANTHER" id="PTHR21363">
    <property type="entry name" value="PREPHENATE DEHYDROGENASE"/>
    <property type="match status" value="1"/>
</dbReference>
<keyword evidence="2" id="KW-0472">Membrane</keyword>
<dbReference type="InterPro" id="IPR036291">
    <property type="entry name" value="NAD(P)-bd_dom_sf"/>
</dbReference>
<dbReference type="Gene3D" id="3.40.50.720">
    <property type="entry name" value="NAD(P)-binding Rossmann-like Domain"/>
    <property type="match status" value="1"/>
</dbReference>
<feature type="transmembrane region" description="Helical" evidence="2">
    <location>
        <begin position="12"/>
        <end position="29"/>
    </location>
</feature>
<organism evidence="4 5">
    <name type="scientific">Rubripirellula tenax</name>
    <dbReference type="NCBI Taxonomy" id="2528015"/>
    <lineage>
        <taxon>Bacteria</taxon>
        <taxon>Pseudomonadati</taxon>
        <taxon>Planctomycetota</taxon>
        <taxon>Planctomycetia</taxon>
        <taxon>Pirellulales</taxon>
        <taxon>Pirellulaceae</taxon>
        <taxon>Rubripirellula</taxon>
    </lineage>
</organism>
<dbReference type="GO" id="GO:0004665">
    <property type="term" value="F:prephenate dehydrogenase (NADP+) activity"/>
    <property type="evidence" value="ECO:0007669"/>
    <property type="project" value="InterPro"/>
</dbReference>
<evidence type="ECO:0000313" key="4">
    <source>
        <dbReference type="EMBL" id="TWU58695.1"/>
    </source>
</evidence>
<reference evidence="4 5" key="1">
    <citation type="submission" date="2019-02" db="EMBL/GenBank/DDBJ databases">
        <title>Deep-cultivation of Planctomycetes and their phenomic and genomic characterization uncovers novel biology.</title>
        <authorList>
            <person name="Wiegand S."/>
            <person name="Jogler M."/>
            <person name="Boedeker C."/>
            <person name="Pinto D."/>
            <person name="Vollmers J."/>
            <person name="Rivas-Marin E."/>
            <person name="Kohn T."/>
            <person name="Peeters S.H."/>
            <person name="Heuer A."/>
            <person name="Rast P."/>
            <person name="Oberbeckmann S."/>
            <person name="Bunk B."/>
            <person name="Jeske O."/>
            <person name="Meyerdierks A."/>
            <person name="Storesund J.E."/>
            <person name="Kallscheuer N."/>
            <person name="Luecker S."/>
            <person name="Lage O.M."/>
            <person name="Pohl T."/>
            <person name="Merkel B.J."/>
            <person name="Hornburger P."/>
            <person name="Mueller R.-W."/>
            <person name="Bruemmer F."/>
            <person name="Labrenz M."/>
            <person name="Spormann A.M."/>
            <person name="Op Den Camp H."/>
            <person name="Overmann J."/>
            <person name="Amann R."/>
            <person name="Jetten M.S.M."/>
            <person name="Mascher T."/>
            <person name="Medema M.H."/>
            <person name="Devos D.P."/>
            <person name="Kaster A.-K."/>
            <person name="Ovreas L."/>
            <person name="Rohde M."/>
            <person name="Galperin M.Y."/>
            <person name="Jogler C."/>
        </authorList>
    </citation>
    <scope>NUCLEOTIDE SEQUENCE [LARGE SCALE GENOMIC DNA]</scope>
    <source>
        <strain evidence="4 5">Poly51</strain>
    </source>
</reference>
<evidence type="ECO:0000256" key="1">
    <source>
        <dbReference type="ARBA" id="ARBA00023002"/>
    </source>
</evidence>
<dbReference type="Proteomes" id="UP000318288">
    <property type="component" value="Unassembled WGS sequence"/>
</dbReference>
<dbReference type="GO" id="GO:0070403">
    <property type="term" value="F:NAD+ binding"/>
    <property type="evidence" value="ECO:0007669"/>
    <property type="project" value="InterPro"/>
</dbReference>
<dbReference type="GO" id="GO:0008977">
    <property type="term" value="F:prephenate dehydrogenase (NAD+) activity"/>
    <property type="evidence" value="ECO:0007669"/>
    <property type="project" value="InterPro"/>
</dbReference>
<dbReference type="InterPro" id="IPR050812">
    <property type="entry name" value="Preph/Arog_dehydrog"/>
</dbReference>
<dbReference type="InterPro" id="IPR046826">
    <property type="entry name" value="PDH_N"/>
</dbReference>
<evidence type="ECO:0000256" key="2">
    <source>
        <dbReference type="SAM" id="Phobius"/>
    </source>
</evidence>
<dbReference type="InterPro" id="IPR008927">
    <property type="entry name" value="6-PGluconate_DH-like_C_sf"/>
</dbReference>
<dbReference type="PANTHER" id="PTHR21363:SF0">
    <property type="entry name" value="PREPHENATE DEHYDROGENASE [NADP(+)]"/>
    <property type="match status" value="1"/>
</dbReference>
<accession>A0A5C6FB88</accession>
<dbReference type="Gene3D" id="1.10.3660.10">
    <property type="entry name" value="6-phosphogluconate dehydrogenase C-terminal like domain"/>
    <property type="match status" value="1"/>
</dbReference>
<keyword evidence="2" id="KW-0812">Transmembrane</keyword>
<evidence type="ECO:0000259" key="3">
    <source>
        <dbReference type="PROSITE" id="PS51176"/>
    </source>
</evidence>
<dbReference type="GO" id="GO:0006571">
    <property type="term" value="P:tyrosine biosynthetic process"/>
    <property type="evidence" value="ECO:0007669"/>
    <property type="project" value="InterPro"/>
</dbReference>
<name>A0A5C6FB88_9BACT</name>
<comment type="caution">
    <text evidence="4">The sequence shown here is derived from an EMBL/GenBank/DDBJ whole genome shotgun (WGS) entry which is preliminary data.</text>
</comment>
<dbReference type="RefSeq" id="WP_146455769.1">
    <property type="nucleotide sequence ID" value="NZ_SJPW01000002.1"/>
</dbReference>
<keyword evidence="2" id="KW-1133">Transmembrane helix</keyword>
<dbReference type="SUPFAM" id="SSF51735">
    <property type="entry name" value="NAD(P)-binding Rossmann-fold domains"/>
    <property type="match status" value="1"/>
</dbReference>
<dbReference type="OrthoDB" id="9802008at2"/>
<gene>
    <name evidence="4" type="ORF">Poly51_14740</name>
</gene>
<dbReference type="SUPFAM" id="SSF48179">
    <property type="entry name" value="6-phosphogluconate dehydrogenase C-terminal domain-like"/>
    <property type="match status" value="1"/>
</dbReference>
<sequence length="306" mass="32350">MHDTPEDDWPRRVAILGVGLLGGSVAMSIRRRRPNCVFVGYSRDAARLAGAVDRGVIGRATGSIEEACRDADVVVVATPVDRIAGMVIEAARHSPAGCLITDVGSTKSGIVANVEEDPVAMAKFVAAHPIAGSEKSGSQHAVADLFDGKVVVLTPQSTEQMADQVAGTAMVGRADHFWKMTGGTTITMSVADHDAHLAAVSHVPHLVSALVARMVPPAARSLVGSGWTDITRVAAGDPEMWTAICRENRTAIAGELARLASELDGLRQIIQDADDVLLLDWLAHAKRTKESIQSAPTSGRRRFDAD</sequence>
<dbReference type="AlphaFoldDB" id="A0A5C6FB88"/>
<dbReference type="InterPro" id="IPR046825">
    <property type="entry name" value="PDH_C"/>
</dbReference>
<dbReference type="EMBL" id="SJPW01000002">
    <property type="protein sequence ID" value="TWU58695.1"/>
    <property type="molecule type" value="Genomic_DNA"/>
</dbReference>
<dbReference type="Pfam" id="PF02153">
    <property type="entry name" value="PDH_N"/>
    <property type="match status" value="1"/>
</dbReference>
<evidence type="ECO:0000313" key="5">
    <source>
        <dbReference type="Proteomes" id="UP000318288"/>
    </source>
</evidence>
<keyword evidence="1" id="KW-0560">Oxidoreductase</keyword>
<protein>
    <submittedName>
        <fullName evidence="4">Prephenate dehydrogenase</fullName>
    </submittedName>
</protein>
<dbReference type="FunFam" id="3.40.50.720:FF:000208">
    <property type="entry name" value="Prephenate dehydrogenase"/>
    <property type="match status" value="1"/>
</dbReference>
<dbReference type="Pfam" id="PF20463">
    <property type="entry name" value="PDH_C"/>
    <property type="match status" value="1"/>
</dbReference>
<dbReference type="InterPro" id="IPR003099">
    <property type="entry name" value="Prephen_DH"/>
</dbReference>
<feature type="domain" description="Prephenate/arogenate dehydrogenase" evidence="3">
    <location>
        <begin position="11"/>
        <end position="300"/>
    </location>
</feature>
<keyword evidence="5" id="KW-1185">Reference proteome</keyword>
<dbReference type="PROSITE" id="PS51176">
    <property type="entry name" value="PDH_ADH"/>
    <property type="match status" value="1"/>
</dbReference>
<proteinExistence type="predicted"/>